<evidence type="ECO:0000313" key="3">
    <source>
        <dbReference type="Proteomes" id="UP001497382"/>
    </source>
</evidence>
<evidence type="ECO:0000313" key="2">
    <source>
        <dbReference type="EMBL" id="CAL1277940.1"/>
    </source>
</evidence>
<dbReference type="EMBL" id="CAXIEN010000106">
    <property type="protein sequence ID" value="CAL1277940.1"/>
    <property type="molecule type" value="Genomic_DNA"/>
</dbReference>
<accession>A0AAV2A1V2</accession>
<organism evidence="2 3">
    <name type="scientific">Larinioides sclopetarius</name>
    <dbReference type="NCBI Taxonomy" id="280406"/>
    <lineage>
        <taxon>Eukaryota</taxon>
        <taxon>Metazoa</taxon>
        <taxon>Ecdysozoa</taxon>
        <taxon>Arthropoda</taxon>
        <taxon>Chelicerata</taxon>
        <taxon>Arachnida</taxon>
        <taxon>Araneae</taxon>
        <taxon>Araneomorphae</taxon>
        <taxon>Entelegynae</taxon>
        <taxon>Araneoidea</taxon>
        <taxon>Araneidae</taxon>
        <taxon>Larinioides</taxon>
    </lineage>
</organism>
<feature type="transmembrane region" description="Helical" evidence="1">
    <location>
        <begin position="6"/>
        <end position="31"/>
    </location>
</feature>
<protein>
    <submittedName>
        <fullName evidence="2">Uncharacterized protein</fullName>
    </submittedName>
</protein>
<keyword evidence="1" id="KW-1133">Transmembrane helix</keyword>
<keyword evidence="1" id="KW-0812">Transmembrane</keyword>
<keyword evidence="1" id="KW-0472">Membrane</keyword>
<name>A0AAV2A1V2_9ARAC</name>
<reference evidence="2 3" key="1">
    <citation type="submission" date="2024-04" db="EMBL/GenBank/DDBJ databases">
        <authorList>
            <person name="Rising A."/>
            <person name="Reimegard J."/>
            <person name="Sonavane S."/>
            <person name="Akerstrom W."/>
            <person name="Nylinder S."/>
            <person name="Hedman E."/>
            <person name="Kallberg Y."/>
        </authorList>
    </citation>
    <scope>NUCLEOTIDE SEQUENCE [LARGE SCALE GENOMIC DNA]</scope>
</reference>
<comment type="caution">
    <text evidence="2">The sequence shown here is derived from an EMBL/GenBank/DDBJ whole genome shotgun (WGS) entry which is preliminary data.</text>
</comment>
<evidence type="ECO:0000256" key="1">
    <source>
        <dbReference type="SAM" id="Phobius"/>
    </source>
</evidence>
<proteinExistence type="predicted"/>
<sequence>MNLSCLNFFVVFMILIVFLSLPSVGSLPDLLKGPMDMMNKLLSGK</sequence>
<dbReference type="AlphaFoldDB" id="A0AAV2A1V2"/>
<keyword evidence="3" id="KW-1185">Reference proteome</keyword>
<gene>
    <name evidence="2" type="ORF">LARSCL_LOCUS9496</name>
</gene>
<dbReference type="Proteomes" id="UP001497382">
    <property type="component" value="Unassembled WGS sequence"/>
</dbReference>